<accession>K0KID6</accession>
<dbReference type="EMBL" id="CAIF01000012">
    <property type="protein sequence ID" value="CCH41159.1"/>
    <property type="molecule type" value="Genomic_DNA"/>
</dbReference>
<keyword evidence="2" id="KW-1133">Transmembrane helix</keyword>
<evidence type="ECO:0000313" key="4">
    <source>
        <dbReference type="Proteomes" id="UP000009328"/>
    </source>
</evidence>
<dbReference type="InParanoid" id="K0KID6"/>
<keyword evidence="4" id="KW-1185">Reference proteome</keyword>
<evidence type="ECO:0000256" key="2">
    <source>
        <dbReference type="SAM" id="Phobius"/>
    </source>
</evidence>
<name>K0KID6_WICCF</name>
<dbReference type="HOGENOM" id="CLU_1020153_0_0_1"/>
<reference evidence="3 4" key="1">
    <citation type="journal article" date="2012" name="Eukaryot. Cell">
        <title>Draft genome sequence of Wickerhamomyces ciferrii NRRL Y-1031 F-60-10.</title>
        <authorList>
            <person name="Schneider J."/>
            <person name="Andrea H."/>
            <person name="Blom J."/>
            <person name="Jaenicke S."/>
            <person name="Ruckert C."/>
            <person name="Schorsch C."/>
            <person name="Szczepanowski R."/>
            <person name="Farwick M."/>
            <person name="Goesmann A."/>
            <person name="Puhler A."/>
            <person name="Schaffer S."/>
            <person name="Tauch A."/>
            <person name="Kohler T."/>
            <person name="Brinkrolf K."/>
        </authorList>
    </citation>
    <scope>NUCLEOTIDE SEQUENCE [LARGE SCALE GENOMIC DNA]</scope>
    <source>
        <strain evidence="4">ATCC 14091 / BCRC 22168 / CBS 111 / JCM 3599 / NBRC 0793 / NRRL Y-1031 F-60-10</strain>
    </source>
</reference>
<feature type="compositionally biased region" description="Basic and acidic residues" evidence="1">
    <location>
        <begin position="118"/>
        <end position="155"/>
    </location>
</feature>
<keyword evidence="2" id="KW-0812">Transmembrane</keyword>
<dbReference type="AlphaFoldDB" id="K0KID6"/>
<evidence type="ECO:0000313" key="3">
    <source>
        <dbReference type="EMBL" id="CCH41159.1"/>
    </source>
</evidence>
<feature type="transmembrane region" description="Helical" evidence="2">
    <location>
        <begin position="245"/>
        <end position="264"/>
    </location>
</feature>
<feature type="transmembrane region" description="Helical" evidence="2">
    <location>
        <begin position="174"/>
        <end position="195"/>
    </location>
</feature>
<comment type="caution">
    <text evidence="3">The sequence shown here is derived from an EMBL/GenBank/DDBJ whole genome shotgun (WGS) entry which is preliminary data.</text>
</comment>
<feature type="region of interest" description="Disordered" evidence="1">
    <location>
        <begin position="118"/>
        <end position="166"/>
    </location>
</feature>
<evidence type="ECO:0000256" key="1">
    <source>
        <dbReference type="SAM" id="MobiDB-lite"/>
    </source>
</evidence>
<protein>
    <submittedName>
        <fullName evidence="3">Membrane protein</fullName>
    </submittedName>
</protein>
<keyword evidence="2" id="KW-0472">Membrane</keyword>
<dbReference type="Proteomes" id="UP000009328">
    <property type="component" value="Unassembled WGS sequence"/>
</dbReference>
<organism evidence="3 4">
    <name type="scientific">Wickerhamomyces ciferrii (strain ATCC 14091 / BCRC 22168 / CBS 111 / JCM 3599 / NBRC 0793 / NRRL Y-1031 F-60-10)</name>
    <name type="common">Yeast</name>
    <name type="synonym">Pichia ciferrii</name>
    <dbReference type="NCBI Taxonomy" id="1206466"/>
    <lineage>
        <taxon>Eukaryota</taxon>
        <taxon>Fungi</taxon>
        <taxon>Dikarya</taxon>
        <taxon>Ascomycota</taxon>
        <taxon>Saccharomycotina</taxon>
        <taxon>Saccharomycetes</taxon>
        <taxon>Phaffomycetales</taxon>
        <taxon>Wickerhamomycetaceae</taxon>
        <taxon>Wickerhamomyces</taxon>
    </lineage>
</organism>
<gene>
    <name evidence="3" type="ORF">BN7_696</name>
</gene>
<sequence length="273" mass="31920">MTNTNESHHRVTTDGELSFSDFILICTSMENQLRSHSQQRQINHHNYTYQYKPTYIYNCTQAYHGSQSDTSNEGQLHYQQAHGHHQYNYKPVIFYNCSNGSRNNKVIDHDSKKISKLQSLDHLEPDQNKKSKEQSKLQSLDHLKPDQNKKSKEQSKLQSLDHLNPDQNKKNEKFPWLDLISIILLVILIPIVFMIQPMSISFMFLLGTLKILHIKESWTQETLSSVLSLFLKNEYIKGFDRRSRMLLVTIACQIILFIIAMVLGKVMDFFETN</sequence>
<proteinExistence type="predicted"/>